<sequence length="50" mass="5979">MKNALTKWLTLTYRMLDDQDNFDEMTDLRKLKTLKKYEDDLDLHPTTSTA</sequence>
<dbReference type="AlphaFoldDB" id="A0A9D3YQV9"/>
<name>A0A9D3YQV9_DREPO</name>
<gene>
    <name evidence="1" type="ORF">DPMN_080444</name>
</gene>
<organism evidence="1 2">
    <name type="scientific">Dreissena polymorpha</name>
    <name type="common">Zebra mussel</name>
    <name type="synonym">Mytilus polymorpha</name>
    <dbReference type="NCBI Taxonomy" id="45954"/>
    <lineage>
        <taxon>Eukaryota</taxon>
        <taxon>Metazoa</taxon>
        <taxon>Spiralia</taxon>
        <taxon>Lophotrochozoa</taxon>
        <taxon>Mollusca</taxon>
        <taxon>Bivalvia</taxon>
        <taxon>Autobranchia</taxon>
        <taxon>Heteroconchia</taxon>
        <taxon>Euheterodonta</taxon>
        <taxon>Imparidentia</taxon>
        <taxon>Neoheterodontei</taxon>
        <taxon>Myida</taxon>
        <taxon>Dreissenoidea</taxon>
        <taxon>Dreissenidae</taxon>
        <taxon>Dreissena</taxon>
    </lineage>
</organism>
<proteinExistence type="predicted"/>
<comment type="caution">
    <text evidence="1">The sequence shown here is derived from an EMBL/GenBank/DDBJ whole genome shotgun (WGS) entry which is preliminary data.</text>
</comment>
<protein>
    <submittedName>
        <fullName evidence="1">Uncharacterized protein</fullName>
    </submittedName>
</protein>
<reference evidence="1" key="2">
    <citation type="submission" date="2020-11" db="EMBL/GenBank/DDBJ databases">
        <authorList>
            <person name="McCartney M.A."/>
            <person name="Auch B."/>
            <person name="Kono T."/>
            <person name="Mallez S."/>
            <person name="Becker A."/>
            <person name="Gohl D.M."/>
            <person name="Silverstein K.A.T."/>
            <person name="Koren S."/>
            <person name="Bechman K.B."/>
            <person name="Herman A."/>
            <person name="Abrahante J.E."/>
            <person name="Garbe J."/>
        </authorList>
    </citation>
    <scope>NUCLEOTIDE SEQUENCE</scope>
    <source>
        <strain evidence="1">Duluth1</strain>
        <tissue evidence="1">Whole animal</tissue>
    </source>
</reference>
<reference evidence="1" key="1">
    <citation type="journal article" date="2019" name="bioRxiv">
        <title>The Genome of the Zebra Mussel, Dreissena polymorpha: A Resource for Invasive Species Research.</title>
        <authorList>
            <person name="McCartney M.A."/>
            <person name="Auch B."/>
            <person name="Kono T."/>
            <person name="Mallez S."/>
            <person name="Zhang Y."/>
            <person name="Obille A."/>
            <person name="Becker A."/>
            <person name="Abrahante J.E."/>
            <person name="Garbe J."/>
            <person name="Badalamenti J.P."/>
            <person name="Herman A."/>
            <person name="Mangelson H."/>
            <person name="Liachko I."/>
            <person name="Sullivan S."/>
            <person name="Sone E.D."/>
            <person name="Koren S."/>
            <person name="Silverstein K.A.T."/>
            <person name="Beckman K.B."/>
            <person name="Gohl D.M."/>
        </authorList>
    </citation>
    <scope>NUCLEOTIDE SEQUENCE</scope>
    <source>
        <strain evidence="1">Duluth1</strain>
        <tissue evidence="1">Whole animal</tissue>
    </source>
</reference>
<evidence type="ECO:0000313" key="2">
    <source>
        <dbReference type="Proteomes" id="UP000828390"/>
    </source>
</evidence>
<keyword evidence="2" id="KW-1185">Reference proteome</keyword>
<dbReference type="EMBL" id="JAIWYP010000015">
    <property type="protein sequence ID" value="KAH3705374.1"/>
    <property type="molecule type" value="Genomic_DNA"/>
</dbReference>
<evidence type="ECO:0000313" key="1">
    <source>
        <dbReference type="EMBL" id="KAH3705374.1"/>
    </source>
</evidence>
<dbReference type="Proteomes" id="UP000828390">
    <property type="component" value="Unassembled WGS sequence"/>
</dbReference>
<accession>A0A9D3YQV9</accession>